<proteinExistence type="predicted"/>
<dbReference type="Gene3D" id="3.30.70.2970">
    <property type="entry name" value="Protein of unknown function (DUF541), domain 2"/>
    <property type="match status" value="1"/>
</dbReference>
<evidence type="ECO:0000313" key="2">
    <source>
        <dbReference type="Proteomes" id="UP001275315"/>
    </source>
</evidence>
<gene>
    <name evidence="1" type="ORF">RWD45_01995</name>
</gene>
<keyword evidence="2" id="KW-1185">Reference proteome</keyword>
<dbReference type="EMBL" id="JAWDIQ010000001">
    <property type="protein sequence ID" value="MDY0407601.1"/>
    <property type="molecule type" value="Genomic_DNA"/>
</dbReference>
<accession>A0ABU5CMK2</accession>
<dbReference type="Gene3D" id="3.30.110.170">
    <property type="entry name" value="Protein of unknown function (DUF541), domain 1"/>
    <property type="match status" value="1"/>
</dbReference>
<dbReference type="Proteomes" id="UP001275315">
    <property type="component" value="Unassembled WGS sequence"/>
</dbReference>
<dbReference type="InterPro" id="IPR052022">
    <property type="entry name" value="26kDa_periplasmic_antigen"/>
</dbReference>
<name>A0ABU5CMK2_9BACI</name>
<dbReference type="Pfam" id="PF04402">
    <property type="entry name" value="SIMPL"/>
    <property type="match status" value="1"/>
</dbReference>
<dbReference type="RefSeq" id="WP_320378403.1">
    <property type="nucleotide sequence ID" value="NZ_JAWDIQ010000001.1"/>
</dbReference>
<organism evidence="1 2">
    <name type="scientific">Paracerasibacillus soli</name>
    <dbReference type="NCBI Taxonomy" id="480284"/>
    <lineage>
        <taxon>Bacteria</taxon>
        <taxon>Bacillati</taxon>
        <taxon>Bacillota</taxon>
        <taxon>Bacilli</taxon>
        <taxon>Bacillales</taxon>
        <taxon>Bacillaceae</taxon>
        <taxon>Paracerasibacillus</taxon>
    </lineage>
</organism>
<evidence type="ECO:0000313" key="1">
    <source>
        <dbReference type="EMBL" id="MDY0407601.1"/>
    </source>
</evidence>
<dbReference type="InterPro" id="IPR007497">
    <property type="entry name" value="SIMPL/DUF541"/>
</dbReference>
<dbReference type="PANTHER" id="PTHR34387:SF1">
    <property type="entry name" value="PERIPLASMIC IMMUNOGENIC PROTEIN"/>
    <property type="match status" value="1"/>
</dbReference>
<protein>
    <submittedName>
        <fullName evidence="1">SIMPL domain-containing protein</fullName>
    </submittedName>
</protein>
<sequence length="218" mass="24557">MYEELGRQSEGHLNQRTIIVYGTGSIQVTPDLAEVRFDMINEGKDVATVQEENTHKANQVIQALLQLGIPQENIQTVSYRIEPMYDYVDGKQIFRGYQVVHALTVKIPMLSQTGIVIDTAVKAGVSRVSNIQFTTSHKEAWYQRALVVALQHAVVKAQTIARTLQVQIENEPTFVKEILDQQPIMPQTFKTVELSATTPIEAGQINVHADVEVHFRFE</sequence>
<dbReference type="PANTHER" id="PTHR34387">
    <property type="entry name" value="SLR1258 PROTEIN"/>
    <property type="match status" value="1"/>
</dbReference>
<comment type="caution">
    <text evidence="1">The sequence shown here is derived from an EMBL/GenBank/DDBJ whole genome shotgun (WGS) entry which is preliminary data.</text>
</comment>
<reference evidence="1 2" key="1">
    <citation type="submission" date="2023-10" db="EMBL/GenBank/DDBJ databases">
        <title>Virgibacillus soli CC-YMP-6 genome.</title>
        <authorList>
            <person name="Miliotis G."/>
            <person name="Sengupta P."/>
            <person name="Hameed A."/>
            <person name="Chuvochina M."/>
            <person name="Mcdonagh F."/>
            <person name="Simpson A.C."/>
            <person name="Singh N.K."/>
            <person name="Rekha P.D."/>
            <person name="Raman K."/>
            <person name="Hugenholtz P."/>
            <person name="Venkateswaran K."/>
        </authorList>
    </citation>
    <scope>NUCLEOTIDE SEQUENCE [LARGE SCALE GENOMIC DNA]</scope>
    <source>
        <strain evidence="1 2">CC-YMP-6</strain>
    </source>
</reference>